<protein>
    <submittedName>
        <fullName evidence="1">Uncharacterized protein</fullName>
    </submittedName>
</protein>
<proteinExistence type="predicted"/>
<sequence>MKKPSRTHRQTCTRPCHELRDLTAGCVAVLSSLPHWC</sequence>
<organism evidence="1">
    <name type="scientific">Anguilla anguilla</name>
    <name type="common">European freshwater eel</name>
    <name type="synonym">Muraena anguilla</name>
    <dbReference type="NCBI Taxonomy" id="7936"/>
    <lineage>
        <taxon>Eukaryota</taxon>
        <taxon>Metazoa</taxon>
        <taxon>Chordata</taxon>
        <taxon>Craniata</taxon>
        <taxon>Vertebrata</taxon>
        <taxon>Euteleostomi</taxon>
        <taxon>Actinopterygii</taxon>
        <taxon>Neopterygii</taxon>
        <taxon>Teleostei</taxon>
        <taxon>Anguilliformes</taxon>
        <taxon>Anguillidae</taxon>
        <taxon>Anguilla</taxon>
    </lineage>
</organism>
<evidence type="ECO:0000313" key="1">
    <source>
        <dbReference type="EMBL" id="JAH13403.1"/>
    </source>
</evidence>
<reference evidence="1" key="2">
    <citation type="journal article" date="2015" name="Fish Shellfish Immunol.">
        <title>Early steps in the European eel (Anguilla anguilla)-Vibrio vulnificus interaction in the gills: Role of the RtxA13 toxin.</title>
        <authorList>
            <person name="Callol A."/>
            <person name="Pajuelo D."/>
            <person name="Ebbesson L."/>
            <person name="Teles M."/>
            <person name="MacKenzie S."/>
            <person name="Amaro C."/>
        </authorList>
    </citation>
    <scope>NUCLEOTIDE SEQUENCE</scope>
</reference>
<name>A0A0E9QBD1_ANGAN</name>
<accession>A0A0E9QBD1</accession>
<dbReference type="EMBL" id="GBXM01095174">
    <property type="protein sequence ID" value="JAH13403.1"/>
    <property type="molecule type" value="Transcribed_RNA"/>
</dbReference>
<reference evidence="1" key="1">
    <citation type="submission" date="2014-11" db="EMBL/GenBank/DDBJ databases">
        <authorList>
            <person name="Amaro Gonzalez C."/>
        </authorList>
    </citation>
    <scope>NUCLEOTIDE SEQUENCE</scope>
</reference>
<dbReference type="AlphaFoldDB" id="A0A0E9QBD1"/>